<dbReference type="EMBL" id="VIFX01000063">
    <property type="protein sequence ID" value="TQR82679.1"/>
    <property type="molecule type" value="Genomic_DNA"/>
</dbReference>
<evidence type="ECO:0000313" key="5">
    <source>
        <dbReference type="Proteomes" id="UP000315759"/>
    </source>
</evidence>
<keyword evidence="2" id="KW-0732">Signal</keyword>
<comment type="caution">
    <text evidence="4">The sequence shown here is derived from an EMBL/GenBank/DDBJ whole genome shotgun (WGS) entry which is preliminary data.</text>
</comment>
<feature type="signal peptide" evidence="2">
    <location>
        <begin position="1"/>
        <end position="25"/>
    </location>
</feature>
<evidence type="ECO:0000259" key="3">
    <source>
        <dbReference type="Pfam" id="PF13529"/>
    </source>
</evidence>
<keyword evidence="5" id="KW-1185">Reference proteome</keyword>
<feature type="compositionally biased region" description="Low complexity" evidence="1">
    <location>
        <begin position="121"/>
        <end position="138"/>
    </location>
</feature>
<proteinExistence type="predicted"/>
<accession>A0A544VRR3</accession>
<dbReference type="Pfam" id="PF13529">
    <property type="entry name" value="Peptidase_C39_2"/>
    <property type="match status" value="1"/>
</dbReference>
<feature type="compositionally biased region" description="Low complexity" evidence="1">
    <location>
        <begin position="25"/>
        <end position="75"/>
    </location>
</feature>
<sequence>MSLGAGVVTLGVAAALMGGAAVAVAETGTDSASSSSSESSSSSPASTGGTASTSSTDGPSSADPAPSAAEPADTPAKADGSDPGTTSSTSSASTGTVPKGTVSAMTVKISAPEAPKKSAPPKEAAAETPSAPTESTPAVIVDTPITQPVEAAPTTPAPKSDTPPARSNSASRVTTTTSAAAVTLAASQRVVAPAPVTLQTLLAGFVAQMQYIFFNQAPTITVPKIATGQGFVSGTLSATSGNGQPLIYKVVKQPKYGTVSLDAATGAYTYTPMDVLVTPGITDSFTVSVDNGAALRLTGLAGVVQQSLHSVAKALHMAGSDTAVTGVNITATGTGKYGDPGNAAYWQQQSYGDCQMMATAAVIGQLTQGTPPTEQSILTEASQTKSVVHRGYIWDFSDPDSGTNSEDAVVLLKNHGIIAELSSFDGNKATFANGLLQFEKLKVALAQGKAVMTSVNANTLWAASAFGGDGSSFTDPNHSIVVIAVDATNGKVMVNDSGLPDGRAMEVPLGAFLWGWQSTGFDLIVAQLAEPAVTADTASSYALAA</sequence>
<feature type="domain" description="Peptidase C39-like" evidence="3">
    <location>
        <begin position="347"/>
        <end position="497"/>
    </location>
</feature>
<evidence type="ECO:0000256" key="2">
    <source>
        <dbReference type="SAM" id="SignalP"/>
    </source>
</evidence>
<feature type="compositionally biased region" description="Low complexity" evidence="1">
    <location>
        <begin position="84"/>
        <end position="96"/>
    </location>
</feature>
<feature type="chain" id="PRO_5022190713" description="Peptidase C39-like domain-containing protein" evidence="2">
    <location>
        <begin position="26"/>
        <end position="545"/>
    </location>
</feature>
<feature type="region of interest" description="Disordered" evidence="1">
    <location>
        <begin position="25"/>
        <end position="174"/>
    </location>
</feature>
<feature type="compositionally biased region" description="Low complexity" evidence="1">
    <location>
        <begin position="165"/>
        <end position="174"/>
    </location>
</feature>
<evidence type="ECO:0000256" key="1">
    <source>
        <dbReference type="SAM" id="MobiDB-lite"/>
    </source>
</evidence>
<evidence type="ECO:0000313" key="4">
    <source>
        <dbReference type="EMBL" id="TQR82679.1"/>
    </source>
</evidence>
<dbReference type="Gene3D" id="3.90.70.10">
    <property type="entry name" value="Cysteine proteinases"/>
    <property type="match status" value="1"/>
</dbReference>
<dbReference type="Proteomes" id="UP000315759">
    <property type="component" value="Unassembled WGS sequence"/>
</dbReference>
<protein>
    <recommendedName>
        <fullName evidence="3">Peptidase C39-like domain-containing protein</fullName>
    </recommendedName>
</protein>
<dbReference type="InterPro" id="IPR039564">
    <property type="entry name" value="Peptidase_C39-like"/>
</dbReference>
<reference evidence="4 5" key="1">
    <citation type="submission" date="2018-10" db="EMBL/GenBank/DDBJ databases">
        <title>Draft genome of Mycobacterium hodleri strain B.</title>
        <authorList>
            <person name="Amande T.J."/>
            <person name="Mcgenity T.J."/>
        </authorList>
    </citation>
    <scope>NUCLEOTIDE SEQUENCE [LARGE SCALE GENOMIC DNA]</scope>
    <source>
        <strain evidence="4 5">B</strain>
    </source>
</reference>
<name>A0A544VRR3_9MYCO</name>
<gene>
    <name evidence="4" type="ORF">D8S82_30800</name>
</gene>
<dbReference type="AlphaFoldDB" id="A0A544VRR3"/>
<organism evidence="4 5">
    <name type="scientific">Mycolicibacterium hodleri</name>
    <dbReference type="NCBI Taxonomy" id="49897"/>
    <lineage>
        <taxon>Bacteria</taxon>
        <taxon>Bacillati</taxon>
        <taxon>Actinomycetota</taxon>
        <taxon>Actinomycetes</taxon>
        <taxon>Mycobacteriales</taxon>
        <taxon>Mycobacteriaceae</taxon>
        <taxon>Mycolicibacterium</taxon>
    </lineage>
</organism>